<sequence length="501" mass="55497">MTDEPQADHVFTPIRLPCGREAPNRLMKASMYEHAASFFGGPPNATHIGMYKNWGQGRWGLVLTGNVQVDKSHLTIGRDMIIPDVLNETTLRPFKDLAEAIHGGSDGVVDPSHRALAIMQVSHSGRQSANWIAGRVPWNPPLAPSSVRLGARESGFIPQLFYRFLFSTPKEMTIPEIDHLVERFVLSAKTAYQAGFEGIEVHAGHGCKCTLPSALRHADQLRPLDLISQFISEKSNQRTDEYGEKLYLLRRVATEVRRNVPKDFVVGVKLNSADFVDRKAVTTSDEKALQHVREIASWGFIDFLEITGGDYESPEFAASVSKRQVFFSQFSRRVHESLPKGPNTPLITLTGGFRTYTTVNSALANGHAELIGIGRLSIHDPQVPVQLESEKHDYVPPPPPIFTVSVWDRLLDGLGWLTGVKVPLLMGAGRELCWYMIQLGNVASFTPVDYGTSGFGAMLRSVGGVKIRSVNDHEVLSCSSYTLFVIFISWIGLFGIWNAMV</sequence>
<comment type="caution">
    <text evidence="1">The sequence shown here is derived from an EMBL/GenBank/DDBJ whole genome shotgun (WGS) entry which is preliminary data.</text>
</comment>
<reference evidence="1" key="1">
    <citation type="submission" date="2019-10" db="EMBL/GenBank/DDBJ databases">
        <authorList>
            <consortium name="DOE Joint Genome Institute"/>
            <person name="Kuo A."/>
            <person name="Miyauchi S."/>
            <person name="Kiss E."/>
            <person name="Drula E."/>
            <person name="Kohler A."/>
            <person name="Sanchez-Garcia M."/>
            <person name="Andreopoulos B."/>
            <person name="Barry K.W."/>
            <person name="Bonito G."/>
            <person name="Buee M."/>
            <person name="Carver A."/>
            <person name="Chen C."/>
            <person name="Cichocki N."/>
            <person name="Clum A."/>
            <person name="Culley D."/>
            <person name="Crous P.W."/>
            <person name="Fauchery L."/>
            <person name="Girlanda M."/>
            <person name="Hayes R."/>
            <person name="Keri Z."/>
            <person name="Labutti K."/>
            <person name="Lipzen A."/>
            <person name="Lombard V."/>
            <person name="Magnuson J."/>
            <person name="Maillard F."/>
            <person name="Morin E."/>
            <person name="Murat C."/>
            <person name="Nolan M."/>
            <person name="Ohm R."/>
            <person name="Pangilinan J."/>
            <person name="Pereira M."/>
            <person name="Perotto S."/>
            <person name="Peter M."/>
            <person name="Riley R."/>
            <person name="Sitrit Y."/>
            <person name="Stielow B."/>
            <person name="Szollosi G."/>
            <person name="Zifcakova L."/>
            <person name="Stursova M."/>
            <person name="Spatafora J.W."/>
            <person name="Tedersoo L."/>
            <person name="Vaario L.-M."/>
            <person name="Yamada A."/>
            <person name="Yan M."/>
            <person name="Wang P."/>
            <person name="Xu J."/>
            <person name="Bruns T."/>
            <person name="Baldrian P."/>
            <person name="Vilgalys R."/>
            <person name="Henrissat B."/>
            <person name="Grigoriev I.V."/>
            <person name="Hibbett D."/>
            <person name="Nagy L.G."/>
            <person name="Martin F.M."/>
        </authorList>
    </citation>
    <scope>NUCLEOTIDE SEQUENCE</scope>
    <source>
        <strain evidence="1">P2</strain>
    </source>
</reference>
<accession>A0ACB6ZS16</accession>
<reference evidence="1" key="2">
    <citation type="journal article" date="2020" name="Nat. Commun.">
        <title>Large-scale genome sequencing of mycorrhizal fungi provides insights into the early evolution of symbiotic traits.</title>
        <authorList>
            <person name="Miyauchi S."/>
            <person name="Kiss E."/>
            <person name="Kuo A."/>
            <person name="Drula E."/>
            <person name="Kohler A."/>
            <person name="Sanchez-Garcia M."/>
            <person name="Morin E."/>
            <person name="Andreopoulos B."/>
            <person name="Barry K.W."/>
            <person name="Bonito G."/>
            <person name="Buee M."/>
            <person name="Carver A."/>
            <person name="Chen C."/>
            <person name="Cichocki N."/>
            <person name="Clum A."/>
            <person name="Culley D."/>
            <person name="Crous P.W."/>
            <person name="Fauchery L."/>
            <person name="Girlanda M."/>
            <person name="Hayes R.D."/>
            <person name="Keri Z."/>
            <person name="LaButti K."/>
            <person name="Lipzen A."/>
            <person name="Lombard V."/>
            <person name="Magnuson J."/>
            <person name="Maillard F."/>
            <person name="Murat C."/>
            <person name="Nolan M."/>
            <person name="Ohm R.A."/>
            <person name="Pangilinan J."/>
            <person name="Pereira M.F."/>
            <person name="Perotto S."/>
            <person name="Peter M."/>
            <person name="Pfister S."/>
            <person name="Riley R."/>
            <person name="Sitrit Y."/>
            <person name="Stielow J.B."/>
            <person name="Szollosi G."/>
            <person name="Zifcakova L."/>
            <person name="Stursova M."/>
            <person name="Spatafora J.W."/>
            <person name="Tedersoo L."/>
            <person name="Vaario L.M."/>
            <person name="Yamada A."/>
            <person name="Yan M."/>
            <person name="Wang P."/>
            <person name="Xu J."/>
            <person name="Bruns T."/>
            <person name="Baldrian P."/>
            <person name="Vilgalys R."/>
            <person name="Dunand C."/>
            <person name="Henrissat B."/>
            <person name="Grigoriev I.V."/>
            <person name="Hibbett D."/>
            <person name="Nagy L.G."/>
            <person name="Martin F.M."/>
        </authorList>
    </citation>
    <scope>NUCLEOTIDE SEQUENCE</scope>
    <source>
        <strain evidence="1">P2</strain>
    </source>
</reference>
<keyword evidence="2" id="KW-1185">Reference proteome</keyword>
<dbReference type="Proteomes" id="UP000886501">
    <property type="component" value="Unassembled WGS sequence"/>
</dbReference>
<name>A0ACB6ZS16_THEGA</name>
<proteinExistence type="predicted"/>
<evidence type="ECO:0000313" key="2">
    <source>
        <dbReference type="Proteomes" id="UP000886501"/>
    </source>
</evidence>
<organism evidence="1 2">
    <name type="scientific">Thelephora ganbajun</name>
    <name type="common">Ganba fungus</name>
    <dbReference type="NCBI Taxonomy" id="370292"/>
    <lineage>
        <taxon>Eukaryota</taxon>
        <taxon>Fungi</taxon>
        <taxon>Dikarya</taxon>
        <taxon>Basidiomycota</taxon>
        <taxon>Agaricomycotina</taxon>
        <taxon>Agaricomycetes</taxon>
        <taxon>Thelephorales</taxon>
        <taxon>Thelephoraceae</taxon>
        <taxon>Thelephora</taxon>
    </lineage>
</organism>
<gene>
    <name evidence="1" type="ORF">BDM02DRAFT_3137324</name>
</gene>
<dbReference type="EMBL" id="MU117969">
    <property type="protein sequence ID" value="KAF9652327.1"/>
    <property type="molecule type" value="Genomic_DNA"/>
</dbReference>
<protein>
    <submittedName>
        <fullName evidence="1">FMN-linked oxidoreductase</fullName>
    </submittedName>
</protein>
<evidence type="ECO:0000313" key="1">
    <source>
        <dbReference type="EMBL" id="KAF9652327.1"/>
    </source>
</evidence>